<evidence type="ECO:0000313" key="9">
    <source>
        <dbReference type="EMBL" id="KRQ86159.1"/>
    </source>
</evidence>
<comment type="subunit">
    <text evidence="4">Heterodimer of a large and a small subunit.</text>
</comment>
<dbReference type="Pfam" id="PF00374">
    <property type="entry name" value="NiFeSe_Hases"/>
    <property type="match status" value="4"/>
</dbReference>
<dbReference type="GO" id="GO:0016151">
    <property type="term" value="F:nickel cation binding"/>
    <property type="evidence" value="ECO:0007669"/>
    <property type="project" value="InterPro"/>
</dbReference>
<name>A0A0R3K1K0_CALMK</name>
<keyword evidence="6 8" id="KW-0479">Metal-binding</keyword>
<evidence type="ECO:0000313" key="10">
    <source>
        <dbReference type="Proteomes" id="UP000052015"/>
    </source>
</evidence>
<reference evidence="9 10" key="1">
    <citation type="submission" date="2015-09" db="EMBL/GenBank/DDBJ databases">
        <title>Draft genome sequence of a Caloramator mitchellensis, a moderate thermophile from the Great Artesian Basin of Australia.</title>
        <authorList>
            <person name="Patel B.K."/>
        </authorList>
    </citation>
    <scope>NUCLEOTIDE SEQUENCE [LARGE SCALE GENOMIC DNA]</scope>
    <source>
        <strain evidence="9 10">VF08</strain>
    </source>
</reference>
<keyword evidence="5 8" id="KW-0533">Nickel</keyword>
<comment type="subcellular location">
    <subcellularLocation>
        <location evidence="2">Cell envelope</location>
    </subcellularLocation>
</comment>
<feature type="binding site" evidence="8">
    <location>
        <position position="61"/>
    </location>
    <ligand>
        <name>Ni(2+)</name>
        <dbReference type="ChEBI" id="CHEBI:49786"/>
    </ligand>
</feature>
<dbReference type="Proteomes" id="UP000052015">
    <property type="component" value="Unassembled WGS sequence"/>
</dbReference>
<dbReference type="GO" id="GO:0008901">
    <property type="term" value="F:ferredoxin hydrogenase activity"/>
    <property type="evidence" value="ECO:0007669"/>
    <property type="project" value="InterPro"/>
</dbReference>
<dbReference type="GO" id="GO:0030313">
    <property type="term" value="C:cell envelope"/>
    <property type="evidence" value="ECO:0007669"/>
    <property type="project" value="UniProtKB-SubCell"/>
</dbReference>
<sequence length="422" mass="48070">MGRVINIDPITRISGFLGIEVEVNDNRIIDAKTHGNLFRGFEKILKGRAPLDAIFITERICGICSAAHSIASSLALEDALNIVPNPNTIFIRDLIHAFDIIQNHIRHFYFFTVPDYVKIEGVSPLDRRCHSDYRLPFEINNKIASDYFRSIEFSKLAHEGLAVLGGKAPHNHGTLPGMVNIILDAYKIEELKSIVKKLIMFVDEFLLEDARIISNYYDDYYYVKPSVIIEGVKDKLNVDRIKENIKYSWYVNRNGEVIADVNKPDAYSFVKSPRYNNKAMEVGPLARMVLSGEYKGGNSTMDRIVARSLETKKILEIMNELLNRIELATEKREYNIPNFADGLGLTDTTRGALMHYVKIENKTIEDYDIITPSPWNLSPRDDNSYGIVERALIRTRVDKMDDVAEVGRIVRSFDPYVSCATH</sequence>
<evidence type="ECO:0000256" key="6">
    <source>
        <dbReference type="ARBA" id="ARBA00022723"/>
    </source>
</evidence>
<dbReference type="PANTHER" id="PTHR42958:SF2">
    <property type="entry name" value="UPTAKE HYDROGENASE LARGE SUBUNIT"/>
    <property type="match status" value="1"/>
</dbReference>
<dbReference type="PROSITE" id="PS00507">
    <property type="entry name" value="NI_HGENASE_L_1"/>
    <property type="match status" value="1"/>
</dbReference>
<gene>
    <name evidence="9" type="ORF">ABG79_02000</name>
</gene>
<evidence type="ECO:0000256" key="1">
    <source>
        <dbReference type="ARBA" id="ARBA00001967"/>
    </source>
</evidence>
<dbReference type="AlphaFoldDB" id="A0A0R3K1K0"/>
<keyword evidence="8" id="KW-0408">Iron</keyword>
<dbReference type="InterPro" id="IPR001501">
    <property type="entry name" value="Ni-dep_hyd_lsu"/>
</dbReference>
<feature type="binding site" evidence="8">
    <location>
        <position position="64"/>
    </location>
    <ligand>
        <name>Ni(2+)</name>
        <dbReference type="ChEBI" id="CHEBI:49786"/>
    </ligand>
</feature>
<feature type="binding site" evidence="8">
    <location>
        <position position="42"/>
    </location>
    <ligand>
        <name>Mg(2+)</name>
        <dbReference type="ChEBI" id="CHEBI:18420"/>
    </ligand>
</feature>
<dbReference type="Gene3D" id="1.10.645.10">
    <property type="entry name" value="Cytochrome-c3 Hydrogenase, chain B"/>
    <property type="match status" value="2"/>
</dbReference>
<feature type="binding site" evidence="8">
    <location>
        <position position="422"/>
    </location>
    <ligand>
        <name>Mg(2+)</name>
        <dbReference type="ChEBI" id="CHEBI:18420"/>
    </ligand>
</feature>
<dbReference type="InterPro" id="IPR018194">
    <property type="entry name" value="Ni-dep_hyd_lsu_Ni_BS"/>
</dbReference>
<proteinExistence type="inferred from homology"/>
<dbReference type="OrthoDB" id="9761717at2"/>
<dbReference type="PANTHER" id="PTHR42958">
    <property type="entry name" value="HYDROGENASE-2 LARGE CHAIN"/>
    <property type="match status" value="1"/>
</dbReference>
<keyword evidence="8" id="KW-0460">Magnesium</keyword>
<dbReference type="GO" id="GO:0033748">
    <property type="term" value="F:hydrogenase (acceptor) activity"/>
    <property type="evidence" value="ECO:0007669"/>
    <property type="project" value="UniProtKB-EC"/>
</dbReference>
<feature type="binding site" evidence="8">
    <location>
        <position position="64"/>
    </location>
    <ligand>
        <name>Fe cation</name>
        <dbReference type="ChEBI" id="CHEBI:24875"/>
    </ligand>
</feature>
<keyword evidence="7 9" id="KW-0560">Oxidoreductase</keyword>
<evidence type="ECO:0000256" key="3">
    <source>
        <dbReference type="ARBA" id="ARBA00009292"/>
    </source>
</evidence>
<protein>
    <submittedName>
        <fullName evidence="9">Periplasmic [NiFeSe] hydrogenase large subunit</fullName>
        <ecNumber evidence="9">1.12.99.6</ecNumber>
    </submittedName>
</protein>
<dbReference type="EMBL" id="LKHP01000014">
    <property type="protein sequence ID" value="KRQ86159.1"/>
    <property type="molecule type" value="Genomic_DNA"/>
</dbReference>
<comment type="similarity">
    <text evidence="3">Belongs to the [NiFe]/[NiFeSe] hydrogenase large subunit family.</text>
</comment>
<dbReference type="SUPFAM" id="SSF56762">
    <property type="entry name" value="HydB/Nqo4-like"/>
    <property type="match status" value="1"/>
</dbReference>
<comment type="cofactor">
    <cofactor evidence="1 8">
        <name>Ni(2+)</name>
        <dbReference type="ChEBI" id="CHEBI:49786"/>
    </cofactor>
</comment>
<feature type="binding site" evidence="8">
    <location>
        <position position="369"/>
    </location>
    <ligand>
        <name>Mg(2+)</name>
        <dbReference type="ChEBI" id="CHEBI:18420"/>
    </ligand>
</feature>
<dbReference type="RefSeq" id="WP_057979316.1">
    <property type="nucleotide sequence ID" value="NZ_LKHP01000014.1"/>
</dbReference>
<keyword evidence="10" id="KW-1185">Reference proteome</keyword>
<dbReference type="STRING" id="908809.ABG79_02000"/>
<evidence type="ECO:0000256" key="4">
    <source>
        <dbReference type="ARBA" id="ARBA00011771"/>
    </source>
</evidence>
<evidence type="ECO:0000256" key="8">
    <source>
        <dbReference type="PIRSR" id="PIRSR601501-1"/>
    </source>
</evidence>
<evidence type="ECO:0000256" key="5">
    <source>
        <dbReference type="ARBA" id="ARBA00022596"/>
    </source>
</evidence>
<dbReference type="InterPro" id="IPR050867">
    <property type="entry name" value="NiFe/NiFeSe_hydrgnase_LSU"/>
</dbReference>
<dbReference type="EC" id="1.12.99.6" evidence="9"/>
<feature type="binding site" evidence="8">
    <location>
        <position position="419"/>
    </location>
    <ligand>
        <name>Fe cation</name>
        <dbReference type="ChEBI" id="CHEBI:24875"/>
    </ligand>
</feature>
<comment type="caution">
    <text evidence="9">The sequence shown here is derived from an EMBL/GenBank/DDBJ whole genome shotgun (WGS) entry which is preliminary data.</text>
</comment>
<dbReference type="InterPro" id="IPR029014">
    <property type="entry name" value="NiFe-Hase_large"/>
</dbReference>
<evidence type="ECO:0000256" key="2">
    <source>
        <dbReference type="ARBA" id="ARBA00004196"/>
    </source>
</evidence>
<organism evidence="9 10">
    <name type="scientific">Caloramator mitchellensis</name>
    <dbReference type="NCBI Taxonomy" id="908809"/>
    <lineage>
        <taxon>Bacteria</taxon>
        <taxon>Bacillati</taxon>
        <taxon>Bacillota</taxon>
        <taxon>Clostridia</taxon>
        <taxon>Eubacteriales</taxon>
        <taxon>Clostridiaceae</taxon>
        <taxon>Caloramator</taxon>
    </lineage>
</organism>
<accession>A0A0R3K1K0</accession>
<dbReference type="PATRIC" id="fig|908809.3.peg.2001"/>
<evidence type="ECO:0000256" key="7">
    <source>
        <dbReference type="ARBA" id="ARBA00023002"/>
    </source>
</evidence>
<comment type="cofactor">
    <cofactor evidence="8">
        <name>Fe cation</name>
        <dbReference type="ChEBI" id="CHEBI:24875"/>
    </cofactor>
</comment>